<proteinExistence type="predicted"/>
<dbReference type="EMBL" id="JAFREP010000028">
    <property type="protein sequence ID" value="MBO1321877.1"/>
    <property type="molecule type" value="Genomic_DNA"/>
</dbReference>
<dbReference type="Pfam" id="PF07264">
    <property type="entry name" value="EI24"/>
    <property type="match status" value="1"/>
</dbReference>
<gene>
    <name evidence="7" type="ORF">J3U88_25580</name>
</gene>
<organism evidence="7 8">
    <name type="scientific">Acanthopleuribacter pedis</name>
    <dbReference type="NCBI Taxonomy" id="442870"/>
    <lineage>
        <taxon>Bacteria</taxon>
        <taxon>Pseudomonadati</taxon>
        <taxon>Acidobacteriota</taxon>
        <taxon>Holophagae</taxon>
        <taxon>Acanthopleuribacterales</taxon>
        <taxon>Acanthopleuribacteraceae</taxon>
        <taxon>Acanthopleuribacter</taxon>
    </lineage>
</organism>
<sequence length="277" mass="30250">MPIPQVKVPPLNTFSLFQAGGTALQQVPGLKRAAAKGFVINLLIYFVLVTVASLAFYRLVHLPLAQWVTGLESDWLQLPLHIGLWVLQITAFFVAALLSIRISLKFMGVWYADLAALVVGFHRGTIKLPSFLEELPHTLREVGREILISMGLILIGFVPVLGPLTVFSIGAWLQGRSITQPYTDVIRGAKLGLHQETQAQKLFLGSGQMLLAIIPLIGWMLLPVVNLFQVLGYAWIKELSEQVAAARDEQPEAPTPQPPPPPQPEETTTDAAATSGP</sequence>
<keyword evidence="8" id="KW-1185">Reference proteome</keyword>
<accession>A0A8J7Q773</accession>
<feature type="compositionally biased region" description="Pro residues" evidence="5">
    <location>
        <begin position="253"/>
        <end position="264"/>
    </location>
</feature>
<evidence type="ECO:0000256" key="2">
    <source>
        <dbReference type="ARBA" id="ARBA00022692"/>
    </source>
</evidence>
<reference evidence="7" key="1">
    <citation type="submission" date="2021-03" db="EMBL/GenBank/DDBJ databases">
        <authorList>
            <person name="Wang G."/>
        </authorList>
    </citation>
    <scope>NUCLEOTIDE SEQUENCE</scope>
    <source>
        <strain evidence="7">KCTC 12899</strain>
    </source>
</reference>
<feature type="transmembrane region" description="Helical" evidence="6">
    <location>
        <begin position="146"/>
        <end position="173"/>
    </location>
</feature>
<evidence type="ECO:0000313" key="7">
    <source>
        <dbReference type="EMBL" id="MBO1321877.1"/>
    </source>
</evidence>
<feature type="transmembrane region" description="Helical" evidence="6">
    <location>
        <begin position="107"/>
        <end position="126"/>
    </location>
</feature>
<dbReference type="AlphaFoldDB" id="A0A8J7Q773"/>
<dbReference type="InterPro" id="IPR059112">
    <property type="entry name" value="CysZ/EI24"/>
</dbReference>
<evidence type="ECO:0000256" key="1">
    <source>
        <dbReference type="ARBA" id="ARBA00004141"/>
    </source>
</evidence>
<comment type="subcellular location">
    <subcellularLocation>
        <location evidence="1">Membrane</location>
        <topology evidence="1">Multi-pass membrane protein</topology>
    </subcellularLocation>
</comment>
<dbReference type="RefSeq" id="WP_207861850.1">
    <property type="nucleotide sequence ID" value="NZ_JAFREP010000028.1"/>
</dbReference>
<dbReference type="Proteomes" id="UP000664417">
    <property type="component" value="Unassembled WGS sequence"/>
</dbReference>
<keyword evidence="2 6" id="KW-0812">Transmembrane</keyword>
<feature type="compositionally biased region" description="Low complexity" evidence="5">
    <location>
        <begin position="265"/>
        <end position="277"/>
    </location>
</feature>
<evidence type="ECO:0000256" key="6">
    <source>
        <dbReference type="SAM" id="Phobius"/>
    </source>
</evidence>
<keyword evidence="3 6" id="KW-1133">Transmembrane helix</keyword>
<comment type="caution">
    <text evidence="7">The sequence shown here is derived from an EMBL/GenBank/DDBJ whole genome shotgun (WGS) entry which is preliminary data.</text>
</comment>
<feature type="transmembrane region" description="Helical" evidence="6">
    <location>
        <begin position="80"/>
        <end position="100"/>
    </location>
</feature>
<evidence type="ECO:0000256" key="3">
    <source>
        <dbReference type="ARBA" id="ARBA00022989"/>
    </source>
</evidence>
<keyword evidence="4 6" id="KW-0472">Membrane</keyword>
<feature type="region of interest" description="Disordered" evidence="5">
    <location>
        <begin position="245"/>
        <end position="277"/>
    </location>
</feature>
<evidence type="ECO:0000313" key="8">
    <source>
        <dbReference type="Proteomes" id="UP000664417"/>
    </source>
</evidence>
<feature type="transmembrane region" description="Helical" evidence="6">
    <location>
        <begin position="38"/>
        <end position="60"/>
    </location>
</feature>
<evidence type="ECO:0000256" key="5">
    <source>
        <dbReference type="SAM" id="MobiDB-lite"/>
    </source>
</evidence>
<evidence type="ECO:0000256" key="4">
    <source>
        <dbReference type="ARBA" id="ARBA00023136"/>
    </source>
</evidence>
<feature type="transmembrane region" description="Helical" evidence="6">
    <location>
        <begin position="210"/>
        <end position="236"/>
    </location>
</feature>
<protein>
    <submittedName>
        <fullName evidence="7">EI24 domain-containing protein</fullName>
    </submittedName>
</protein>
<name>A0A8J7Q773_9BACT</name>